<name>A0A0A9C5R8_ARUDO</name>
<proteinExistence type="predicted"/>
<accession>A0A0A9C5R8</accession>
<organism evidence="1">
    <name type="scientific">Arundo donax</name>
    <name type="common">Giant reed</name>
    <name type="synonym">Donax arundinaceus</name>
    <dbReference type="NCBI Taxonomy" id="35708"/>
    <lineage>
        <taxon>Eukaryota</taxon>
        <taxon>Viridiplantae</taxon>
        <taxon>Streptophyta</taxon>
        <taxon>Embryophyta</taxon>
        <taxon>Tracheophyta</taxon>
        <taxon>Spermatophyta</taxon>
        <taxon>Magnoliopsida</taxon>
        <taxon>Liliopsida</taxon>
        <taxon>Poales</taxon>
        <taxon>Poaceae</taxon>
        <taxon>PACMAD clade</taxon>
        <taxon>Arundinoideae</taxon>
        <taxon>Arundineae</taxon>
        <taxon>Arundo</taxon>
    </lineage>
</organism>
<sequence>MECHTKAAGTRCSMKRRLWKWHQQSTC</sequence>
<dbReference type="AlphaFoldDB" id="A0A0A9C5R8"/>
<evidence type="ECO:0000313" key="1">
    <source>
        <dbReference type="EMBL" id="JAD66867.1"/>
    </source>
</evidence>
<dbReference type="EMBL" id="GBRH01231028">
    <property type="protein sequence ID" value="JAD66867.1"/>
    <property type="molecule type" value="Transcribed_RNA"/>
</dbReference>
<reference evidence="1" key="2">
    <citation type="journal article" date="2015" name="Data Brief">
        <title>Shoot transcriptome of the giant reed, Arundo donax.</title>
        <authorList>
            <person name="Barrero R.A."/>
            <person name="Guerrero F.D."/>
            <person name="Moolhuijzen P."/>
            <person name="Goolsby J.A."/>
            <person name="Tidwell J."/>
            <person name="Bellgard S.E."/>
            <person name="Bellgard M.I."/>
        </authorList>
    </citation>
    <scope>NUCLEOTIDE SEQUENCE</scope>
    <source>
        <tissue evidence="1">Shoot tissue taken approximately 20 cm above the soil surface</tissue>
    </source>
</reference>
<protein>
    <submittedName>
        <fullName evidence="1">Uncharacterized protein</fullName>
    </submittedName>
</protein>
<reference evidence="1" key="1">
    <citation type="submission" date="2014-09" db="EMBL/GenBank/DDBJ databases">
        <authorList>
            <person name="Magalhaes I.L.F."/>
            <person name="Oliveira U."/>
            <person name="Santos F.R."/>
            <person name="Vidigal T.H.D.A."/>
            <person name="Brescovit A.D."/>
            <person name="Santos A.J."/>
        </authorList>
    </citation>
    <scope>NUCLEOTIDE SEQUENCE</scope>
    <source>
        <tissue evidence="1">Shoot tissue taken approximately 20 cm above the soil surface</tissue>
    </source>
</reference>